<evidence type="ECO:0000313" key="4">
    <source>
        <dbReference type="Proteomes" id="UP001163823"/>
    </source>
</evidence>
<organism evidence="3 4">
    <name type="scientific">Quillaja saponaria</name>
    <name type="common">Soap bark tree</name>
    <dbReference type="NCBI Taxonomy" id="32244"/>
    <lineage>
        <taxon>Eukaryota</taxon>
        <taxon>Viridiplantae</taxon>
        <taxon>Streptophyta</taxon>
        <taxon>Embryophyta</taxon>
        <taxon>Tracheophyta</taxon>
        <taxon>Spermatophyta</taxon>
        <taxon>Magnoliopsida</taxon>
        <taxon>eudicotyledons</taxon>
        <taxon>Gunneridae</taxon>
        <taxon>Pentapetalae</taxon>
        <taxon>rosids</taxon>
        <taxon>fabids</taxon>
        <taxon>Fabales</taxon>
        <taxon>Quillajaceae</taxon>
        <taxon>Quillaja</taxon>
    </lineage>
</organism>
<name>A0AAD7PSB4_QUISA</name>
<dbReference type="AlphaFoldDB" id="A0AAD7PSB4"/>
<keyword evidence="2" id="KW-0732">Signal</keyword>
<evidence type="ECO:0000313" key="3">
    <source>
        <dbReference type="EMBL" id="KAJ7965622.1"/>
    </source>
</evidence>
<feature type="region of interest" description="Disordered" evidence="1">
    <location>
        <begin position="81"/>
        <end position="103"/>
    </location>
</feature>
<dbReference type="EMBL" id="JARAOO010000006">
    <property type="protein sequence ID" value="KAJ7965622.1"/>
    <property type="molecule type" value="Genomic_DNA"/>
</dbReference>
<feature type="compositionally biased region" description="Basic residues" evidence="1">
    <location>
        <begin position="89"/>
        <end position="101"/>
    </location>
</feature>
<proteinExistence type="predicted"/>
<reference evidence="3" key="1">
    <citation type="journal article" date="2023" name="Science">
        <title>Elucidation of the pathway for biosynthesis of saponin adjuvants from the soapbark tree.</title>
        <authorList>
            <person name="Reed J."/>
            <person name="Orme A."/>
            <person name="El-Demerdash A."/>
            <person name="Owen C."/>
            <person name="Martin L.B.B."/>
            <person name="Misra R.C."/>
            <person name="Kikuchi S."/>
            <person name="Rejzek M."/>
            <person name="Martin A.C."/>
            <person name="Harkess A."/>
            <person name="Leebens-Mack J."/>
            <person name="Louveau T."/>
            <person name="Stephenson M.J."/>
            <person name="Osbourn A."/>
        </authorList>
    </citation>
    <scope>NUCLEOTIDE SEQUENCE</scope>
    <source>
        <strain evidence="3">S10</strain>
    </source>
</reference>
<evidence type="ECO:0000256" key="1">
    <source>
        <dbReference type="SAM" id="MobiDB-lite"/>
    </source>
</evidence>
<comment type="caution">
    <text evidence="3">The sequence shown here is derived from an EMBL/GenBank/DDBJ whole genome shotgun (WGS) entry which is preliminary data.</text>
</comment>
<keyword evidence="4" id="KW-1185">Reference proteome</keyword>
<evidence type="ECO:0000256" key="2">
    <source>
        <dbReference type="SAM" id="SignalP"/>
    </source>
</evidence>
<dbReference type="Proteomes" id="UP001163823">
    <property type="component" value="Chromosome 6"/>
</dbReference>
<dbReference type="KEGG" id="qsa:O6P43_015230"/>
<gene>
    <name evidence="3" type="ORF">O6P43_015230</name>
</gene>
<feature type="chain" id="PRO_5041907098" evidence="2">
    <location>
        <begin position="16"/>
        <end position="247"/>
    </location>
</feature>
<accession>A0AAD7PSB4</accession>
<protein>
    <submittedName>
        <fullName evidence="3">Cytochrome P450 71A1 like</fullName>
    </submittedName>
</protein>
<sequence length="247" mass="29022">MNNILLLLLLPQSLLLDWCLLHRNPILFSDSFTPNFVPQEFSSLSLGKSEKKQNKNVKAKTFANNGVVITIYVESTKAQSQQLSDPIKKTKPHPHPKRLRATKTQVYDRRARLLNYYHQLRNAGTQEVPQVQLPRNHSRPKTKRCIWLNLPSIRMLRRSSSRWRYENTGFERESNKEEKEQGTRKQFSHFYQTKEHAERNVMQTNEMVMKITMVNTTGEWWTKTKSSYLPKFLLNIPVSNHTLNASE</sequence>
<feature type="signal peptide" evidence="2">
    <location>
        <begin position="1"/>
        <end position="15"/>
    </location>
</feature>